<feature type="compositionally biased region" description="Pro residues" evidence="1">
    <location>
        <begin position="138"/>
        <end position="151"/>
    </location>
</feature>
<gene>
    <name evidence="2" type="ORF">FHR21_000168</name>
</gene>
<protein>
    <submittedName>
        <fullName evidence="2">Uncharacterized protein</fullName>
    </submittedName>
</protein>
<comment type="caution">
    <text evidence="2">The sequence shown here is derived from an EMBL/GenBank/DDBJ whole genome shotgun (WGS) entry which is preliminary data.</text>
</comment>
<reference evidence="2 3" key="1">
    <citation type="submission" date="2020-08" db="EMBL/GenBank/DDBJ databases">
        <title>Genomic Encyclopedia of Type Strains, Phase IV (KMG-IV): sequencing the most valuable type-strain genomes for metagenomic binning, comparative biology and taxonomic classification.</title>
        <authorList>
            <person name="Goeker M."/>
        </authorList>
    </citation>
    <scope>NUCLEOTIDE SEQUENCE [LARGE SCALE GENOMIC DNA]</scope>
    <source>
        <strain evidence="2 3">DSM 27163</strain>
    </source>
</reference>
<dbReference type="RefSeq" id="WP_184094355.1">
    <property type="nucleotide sequence ID" value="NZ_JACIJH010000001.1"/>
</dbReference>
<dbReference type="EMBL" id="JACIJH010000001">
    <property type="protein sequence ID" value="MBB5704843.1"/>
    <property type="molecule type" value="Genomic_DNA"/>
</dbReference>
<feature type="region of interest" description="Disordered" evidence="1">
    <location>
        <begin position="126"/>
        <end position="151"/>
    </location>
</feature>
<name>A0A7W9B257_9SPHN</name>
<dbReference type="Proteomes" id="UP000537161">
    <property type="component" value="Unassembled WGS sequence"/>
</dbReference>
<organism evidence="2 3">
    <name type="scientific">Sphingopyxis panaciterrulae</name>
    <dbReference type="NCBI Taxonomy" id="462372"/>
    <lineage>
        <taxon>Bacteria</taxon>
        <taxon>Pseudomonadati</taxon>
        <taxon>Pseudomonadota</taxon>
        <taxon>Alphaproteobacteria</taxon>
        <taxon>Sphingomonadales</taxon>
        <taxon>Sphingomonadaceae</taxon>
        <taxon>Sphingopyxis</taxon>
    </lineage>
</organism>
<proteinExistence type="predicted"/>
<evidence type="ECO:0000313" key="3">
    <source>
        <dbReference type="Proteomes" id="UP000537161"/>
    </source>
</evidence>
<keyword evidence="3" id="KW-1185">Reference proteome</keyword>
<accession>A0A7W9B257</accession>
<dbReference type="AlphaFoldDB" id="A0A7W9B257"/>
<sequence>MSPVAPLFLLVAQLAASAPDADAVDVEQVQAPSGKCQGSIDQVGAVAPSDPTIQQLPETMELPRDAAAPEADLVRTERPRASLYLEVANAWEVIRRRGQQPTPELIAREIGPDMLARFLNQFPGSEAMFGKDSDRLPVEPPALPPYPDTPK</sequence>
<evidence type="ECO:0000313" key="2">
    <source>
        <dbReference type="EMBL" id="MBB5704843.1"/>
    </source>
</evidence>
<evidence type="ECO:0000256" key="1">
    <source>
        <dbReference type="SAM" id="MobiDB-lite"/>
    </source>
</evidence>